<dbReference type="CDD" id="cd00093">
    <property type="entry name" value="HTH_XRE"/>
    <property type="match status" value="1"/>
</dbReference>
<dbReference type="NCBIfam" id="TIGR00229">
    <property type="entry name" value="sensory_box"/>
    <property type="match status" value="1"/>
</dbReference>
<proteinExistence type="predicted"/>
<dbReference type="SMART" id="SM00530">
    <property type="entry name" value="HTH_XRE"/>
    <property type="match status" value="1"/>
</dbReference>
<dbReference type="Gene3D" id="1.10.260.40">
    <property type="entry name" value="lambda repressor-like DNA-binding domains"/>
    <property type="match status" value="1"/>
</dbReference>
<dbReference type="SUPFAM" id="SSF47413">
    <property type="entry name" value="lambda repressor-like DNA-binding domains"/>
    <property type="match status" value="1"/>
</dbReference>
<feature type="domain" description="HD-GYP" evidence="3">
    <location>
        <begin position="188"/>
        <end position="383"/>
    </location>
</feature>
<dbReference type="GO" id="GO:0003677">
    <property type="term" value="F:DNA binding"/>
    <property type="evidence" value="ECO:0007669"/>
    <property type="project" value="InterPro"/>
</dbReference>
<dbReference type="SUPFAM" id="SSF109604">
    <property type="entry name" value="HD-domain/PDEase-like"/>
    <property type="match status" value="1"/>
</dbReference>
<dbReference type="KEGG" id="ifn:GM661_13535"/>
<dbReference type="SMART" id="SM00471">
    <property type="entry name" value="HDc"/>
    <property type="match status" value="1"/>
</dbReference>
<dbReference type="InterPro" id="IPR000014">
    <property type="entry name" value="PAS"/>
</dbReference>
<name>A0A8A7KBT5_9FIRM</name>
<dbReference type="Gene3D" id="3.30.450.20">
    <property type="entry name" value="PAS domain"/>
    <property type="match status" value="1"/>
</dbReference>
<dbReference type="Pfam" id="PF13487">
    <property type="entry name" value="HD_5"/>
    <property type="match status" value="1"/>
</dbReference>
<dbReference type="AlphaFoldDB" id="A0A8A7KBT5"/>
<protein>
    <submittedName>
        <fullName evidence="4">HD domain-containing protein</fullName>
    </submittedName>
</protein>
<reference evidence="4" key="1">
    <citation type="submission" date="2019-12" db="EMBL/GenBank/DDBJ databases">
        <authorList>
            <person name="zhang j."/>
            <person name="sun C.M."/>
        </authorList>
    </citation>
    <scope>NUCLEOTIDE SEQUENCE</scope>
    <source>
        <strain evidence="4">NS-1</strain>
    </source>
</reference>
<evidence type="ECO:0000259" key="1">
    <source>
        <dbReference type="PROSITE" id="PS50943"/>
    </source>
</evidence>
<evidence type="ECO:0000313" key="5">
    <source>
        <dbReference type="Proteomes" id="UP000665020"/>
    </source>
</evidence>
<dbReference type="InterPro" id="IPR010982">
    <property type="entry name" value="Lambda_DNA-bd_dom_sf"/>
</dbReference>
<dbReference type="PROSITE" id="PS51832">
    <property type="entry name" value="HD_GYP"/>
    <property type="match status" value="1"/>
</dbReference>
<dbReference type="InterPro" id="IPR035965">
    <property type="entry name" value="PAS-like_dom_sf"/>
</dbReference>
<dbReference type="EMBL" id="CP046640">
    <property type="protein sequence ID" value="QTL98911.1"/>
    <property type="molecule type" value="Genomic_DNA"/>
</dbReference>
<dbReference type="InterPro" id="IPR003607">
    <property type="entry name" value="HD/PDEase_dom"/>
</dbReference>
<dbReference type="PROSITE" id="PS50943">
    <property type="entry name" value="HTH_CROC1"/>
    <property type="match status" value="1"/>
</dbReference>
<evidence type="ECO:0000259" key="3">
    <source>
        <dbReference type="PROSITE" id="PS51832"/>
    </source>
</evidence>
<gene>
    <name evidence="4" type="ORF">GM661_13535</name>
</gene>
<dbReference type="RefSeq" id="WP_230867309.1">
    <property type="nucleotide sequence ID" value="NZ_CP046640.1"/>
</dbReference>
<dbReference type="InterPro" id="IPR006674">
    <property type="entry name" value="HD_domain"/>
</dbReference>
<dbReference type="CDD" id="cd00077">
    <property type="entry name" value="HDc"/>
    <property type="match status" value="1"/>
</dbReference>
<dbReference type="PANTHER" id="PTHR43155">
    <property type="entry name" value="CYCLIC DI-GMP PHOSPHODIESTERASE PA4108-RELATED"/>
    <property type="match status" value="1"/>
</dbReference>
<feature type="domain" description="HD" evidence="2">
    <location>
        <begin position="210"/>
        <end position="332"/>
    </location>
</feature>
<accession>A0A8A7KBT5</accession>
<dbReference type="PANTHER" id="PTHR43155:SF2">
    <property type="entry name" value="CYCLIC DI-GMP PHOSPHODIESTERASE PA4108"/>
    <property type="match status" value="1"/>
</dbReference>
<evidence type="ECO:0000313" key="4">
    <source>
        <dbReference type="EMBL" id="QTL98911.1"/>
    </source>
</evidence>
<keyword evidence="5" id="KW-1185">Reference proteome</keyword>
<dbReference type="Proteomes" id="UP000665020">
    <property type="component" value="Chromosome"/>
</dbReference>
<dbReference type="CDD" id="cd00130">
    <property type="entry name" value="PAS"/>
    <property type="match status" value="1"/>
</dbReference>
<evidence type="ECO:0000259" key="2">
    <source>
        <dbReference type="PROSITE" id="PS51831"/>
    </source>
</evidence>
<dbReference type="InterPro" id="IPR001387">
    <property type="entry name" value="Cro/C1-type_HTH"/>
</dbReference>
<dbReference type="Pfam" id="PF13426">
    <property type="entry name" value="PAS_9"/>
    <property type="match status" value="1"/>
</dbReference>
<feature type="domain" description="HTH cro/C1-type" evidence="1">
    <location>
        <begin position="8"/>
        <end position="62"/>
    </location>
</feature>
<dbReference type="Pfam" id="PF01381">
    <property type="entry name" value="HTH_3"/>
    <property type="match status" value="1"/>
</dbReference>
<dbReference type="SUPFAM" id="SSF55785">
    <property type="entry name" value="PYP-like sensor domain (PAS domain)"/>
    <property type="match status" value="1"/>
</dbReference>
<dbReference type="InterPro" id="IPR037522">
    <property type="entry name" value="HD_GYP_dom"/>
</dbReference>
<sequence>MNSFSFRLKNLRKEKNISQEKLANDLGYSRSTIANYEQNTRLPSADVLTRIADYFEVSLDYLLGRSNIRLSLKDYLTHNTPSILLFIDFESGKIIEHSPAALSYYGYTREQFLNKTIFDLHTHPRGEIKILIDEAHNKKQQVFYSKHRLANGEIRDVKITITSLTINSKIIITFLIQDITDFRKENIFTNILDSLLLTLGKINLYKTPYKKNHSEHVAALAYEIGKLLSLPAYRLNALKIAALLHDIGELNIPYDILNKPSGLTENEFNLIKEHPQFSYDIISNIPFEQPVAKIVLQHHERIDGSGYPKGLSNSNILIEAKILAVADVVDAITSDRPYRQALGIDYALNELKRNSRIKYDPDVVEACLKLFKNKLFTFKNKKLK</sequence>
<dbReference type="PROSITE" id="PS51831">
    <property type="entry name" value="HD"/>
    <property type="match status" value="1"/>
</dbReference>
<organism evidence="4 5">
    <name type="scientific">Iocasia fonsfrigidae</name>
    <dbReference type="NCBI Taxonomy" id="2682810"/>
    <lineage>
        <taxon>Bacteria</taxon>
        <taxon>Bacillati</taxon>
        <taxon>Bacillota</taxon>
        <taxon>Clostridia</taxon>
        <taxon>Halanaerobiales</taxon>
        <taxon>Halanaerobiaceae</taxon>
        <taxon>Iocasia</taxon>
    </lineage>
</organism>
<dbReference type="Gene3D" id="1.10.3210.10">
    <property type="entry name" value="Hypothetical protein af1432"/>
    <property type="match status" value="1"/>
</dbReference>